<gene>
    <name evidence="6" type="ORF">POCTA_138.1.T0420155</name>
</gene>
<comment type="caution">
    <text evidence="6">The sequence shown here is derived from an EMBL/GenBank/DDBJ whole genome shotgun (WGS) entry which is preliminary data.</text>
</comment>
<dbReference type="AlphaFoldDB" id="A0A8S1UD59"/>
<feature type="domain" description="RanBP2-type" evidence="5">
    <location>
        <begin position="8"/>
        <end position="27"/>
    </location>
</feature>
<evidence type="ECO:0000259" key="5">
    <source>
        <dbReference type="PROSITE" id="PS01358"/>
    </source>
</evidence>
<keyword evidence="2" id="KW-0863">Zinc-finger</keyword>
<evidence type="ECO:0000313" key="6">
    <source>
        <dbReference type="EMBL" id="CAD8162838.1"/>
    </source>
</evidence>
<protein>
    <recommendedName>
        <fullName evidence="5">RanBP2-type domain-containing protein</fullName>
    </recommendedName>
</protein>
<keyword evidence="7" id="KW-1185">Reference proteome</keyword>
<evidence type="ECO:0000313" key="7">
    <source>
        <dbReference type="Proteomes" id="UP000683925"/>
    </source>
</evidence>
<dbReference type="OMA" id="KACDWIC"/>
<evidence type="ECO:0000256" key="3">
    <source>
        <dbReference type="ARBA" id="ARBA00022833"/>
    </source>
</evidence>
<feature type="region of interest" description="Disordered" evidence="4">
    <location>
        <begin position="59"/>
        <end position="78"/>
    </location>
</feature>
<evidence type="ECO:0000256" key="1">
    <source>
        <dbReference type="ARBA" id="ARBA00022723"/>
    </source>
</evidence>
<keyword evidence="1" id="KW-0479">Metal-binding</keyword>
<proteinExistence type="predicted"/>
<dbReference type="GO" id="GO:0008270">
    <property type="term" value="F:zinc ion binding"/>
    <property type="evidence" value="ECO:0007669"/>
    <property type="project" value="UniProtKB-KW"/>
</dbReference>
<dbReference type="PROSITE" id="PS01358">
    <property type="entry name" value="ZF_RANBP2_1"/>
    <property type="match status" value="1"/>
</dbReference>
<dbReference type="OrthoDB" id="448399at2759"/>
<organism evidence="6 7">
    <name type="scientific">Paramecium octaurelia</name>
    <dbReference type="NCBI Taxonomy" id="43137"/>
    <lineage>
        <taxon>Eukaryota</taxon>
        <taxon>Sar</taxon>
        <taxon>Alveolata</taxon>
        <taxon>Ciliophora</taxon>
        <taxon>Intramacronucleata</taxon>
        <taxon>Oligohymenophorea</taxon>
        <taxon>Peniculida</taxon>
        <taxon>Parameciidae</taxon>
        <taxon>Paramecium</taxon>
    </lineage>
</organism>
<reference evidence="6" key="1">
    <citation type="submission" date="2021-01" db="EMBL/GenBank/DDBJ databases">
        <authorList>
            <consortium name="Genoscope - CEA"/>
            <person name="William W."/>
        </authorList>
    </citation>
    <scope>NUCLEOTIDE SEQUENCE</scope>
</reference>
<evidence type="ECO:0000256" key="4">
    <source>
        <dbReference type="SAM" id="MobiDB-lite"/>
    </source>
</evidence>
<accession>A0A8S1UD59</accession>
<dbReference type="EMBL" id="CAJJDP010000042">
    <property type="protein sequence ID" value="CAD8162838.1"/>
    <property type="molecule type" value="Genomic_DNA"/>
</dbReference>
<dbReference type="Proteomes" id="UP000683925">
    <property type="component" value="Unassembled WGS sequence"/>
</dbReference>
<evidence type="ECO:0000256" key="2">
    <source>
        <dbReference type="ARBA" id="ARBA00022771"/>
    </source>
</evidence>
<sequence>MQNKACDWICVECRNLNYSFRKICNRCQQCSRDAPGTQFIPNKIDSGLQILETIKLQQKDLGGSNHSSADSNDDDDEDNGIFSQALFLQDLSKNSDSLKKSFSFLKKCQICCNQNYFYQQKCSQCGNYAFN</sequence>
<dbReference type="InterPro" id="IPR001876">
    <property type="entry name" value="Znf_RanBP2"/>
</dbReference>
<keyword evidence="3" id="KW-0862">Zinc</keyword>
<name>A0A8S1UD59_PAROT</name>